<evidence type="ECO:0000313" key="4">
    <source>
        <dbReference type="Proteomes" id="UP000815325"/>
    </source>
</evidence>
<organism evidence="3 4">
    <name type="scientific">Dunaliella salina</name>
    <name type="common">Green alga</name>
    <name type="synonym">Protococcus salinus</name>
    <dbReference type="NCBI Taxonomy" id="3046"/>
    <lineage>
        <taxon>Eukaryota</taxon>
        <taxon>Viridiplantae</taxon>
        <taxon>Chlorophyta</taxon>
        <taxon>core chlorophytes</taxon>
        <taxon>Chlorophyceae</taxon>
        <taxon>CS clade</taxon>
        <taxon>Chlamydomonadales</taxon>
        <taxon>Dunaliellaceae</taxon>
        <taxon>Dunaliella</taxon>
    </lineage>
</organism>
<evidence type="ECO:0000313" key="3">
    <source>
        <dbReference type="EMBL" id="KAF5830742.1"/>
    </source>
</evidence>
<sequence length="1019" mass="107288">MQPGLVAALRPQPLFAKKSTNVLPPPCLRCFTQSFPVSFLTALPGSLASLQLFGCFLLVKANTDLLPPPCITRSLPGGFLAALPCSLAIQLRTCVHKAATPSLPGGFLTALPCSLASLQLSGCSLYVKELLDVLPAMTSLETLNLGGVYPLDLGGSSCPGTDLFSRHRRLAASPPSLLTDATFHVHALPFVHVPPLLHPDVAPTIMRTHDTHPTTYQSCSSAGAARLLQILAILPRLHTLDLSMAPVLCSTDSRSRRPLPTKVTYTGIPVLGVCSLLPALTALTSLRLAHNRMTAADAVHLGRLTGLEDIALCWVAGSTARSAAVYLSPQVWQTATQDLTALRSLRLDMHGLLRDGEDMSLQSLRGLQELHISGCYSPSLALSIMHLTELRVLSLTHSTQISPELIIQVAASLPLLSDLDISFSRQRTKFELFGDTVVRGLRLVRPNLRKLRMEEVPFSGSGLRGSDGWLELQELVTVGGSMMMRKYRDIATLTQLRSLTLTSMTIQQLTAAAKVACQALSRLSNLRELRVLGAHRYRMPWLLQPNKPLPNAAEGAHALNFVASQPLLQEKEQPSELQGQPHPNNDPGNPGQTGGGGAGGAGGNDGGAAIGGAGGAYDAGGGDDGGGGWVGYTNVQGQAGLHQNDELGGGEEEGAGMHQDEDGVLDGGVEEVIDLTQEVSDGEEEEWEQVEGGGAGGPQQVPQAAHGNGYGGVGGGNMGAPLHGQQDAHQQGPQAAHQQLVLQVEEATAAVAALGGHAHNAGLAAAPVLEGQAGVLSAAARSEAKFCEPHLHFLSAMYSLRVLVLESIYSNGACLHHLGSLHNLRTLSLQGVFNFSRAGIQVLRGLHLPNLESLSIHKCYWLPQAPSPIPPRSTAAAPAGPSSSASQSTIGLPKQSAPAPTSVSPFSVLVGDLLHAVSNALPHVQHVAVGGCTGLTDDALRSFAERMQRLRYLELTCVPPAWGNALADKAVVHALQAARELRYVCFNVAPQPDAPGGITLVRREDGLAPMHAALPEGLH</sequence>
<feature type="region of interest" description="Disordered" evidence="2">
    <location>
        <begin position="640"/>
        <end position="663"/>
    </location>
</feature>
<evidence type="ECO:0000256" key="2">
    <source>
        <dbReference type="SAM" id="MobiDB-lite"/>
    </source>
</evidence>
<dbReference type="PANTHER" id="PTHR12904">
    <property type="match status" value="1"/>
</dbReference>
<evidence type="ECO:0000256" key="1">
    <source>
        <dbReference type="ARBA" id="ARBA00004430"/>
    </source>
</evidence>
<feature type="region of interest" description="Disordered" evidence="2">
    <location>
        <begin position="570"/>
        <end position="603"/>
    </location>
</feature>
<feature type="compositionally biased region" description="Low complexity" evidence="2">
    <location>
        <begin position="723"/>
        <end position="738"/>
    </location>
</feature>
<dbReference type="Proteomes" id="UP000815325">
    <property type="component" value="Unassembled WGS sequence"/>
</dbReference>
<feature type="compositionally biased region" description="Acidic residues" evidence="2">
    <location>
        <begin position="680"/>
        <end position="689"/>
    </location>
</feature>
<comment type="subcellular location">
    <subcellularLocation>
        <location evidence="1">Cytoplasm</location>
        <location evidence="1">Cytoskeleton</location>
        <location evidence="1">Cilium axoneme</location>
    </subcellularLocation>
</comment>
<feature type="compositionally biased region" description="Polar residues" evidence="2">
    <location>
        <begin position="575"/>
        <end position="587"/>
    </location>
</feature>
<dbReference type="InterPro" id="IPR032675">
    <property type="entry name" value="LRR_dom_sf"/>
</dbReference>
<dbReference type="Gene3D" id="3.80.10.10">
    <property type="entry name" value="Ribonuclease Inhibitor"/>
    <property type="match status" value="4"/>
</dbReference>
<dbReference type="SMART" id="SM00367">
    <property type="entry name" value="LRR_CC"/>
    <property type="match status" value="3"/>
</dbReference>
<dbReference type="InterPro" id="IPR051341">
    <property type="entry name" value="Zyg-11_UBL_adapter"/>
</dbReference>
<feature type="compositionally biased region" description="Gly residues" evidence="2">
    <location>
        <begin position="708"/>
        <end position="718"/>
    </location>
</feature>
<dbReference type="SUPFAM" id="SSF52058">
    <property type="entry name" value="L domain-like"/>
    <property type="match status" value="1"/>
</dbReference>
<feature type="compositionally biased region" description="Gly residues" evidence="2">
    <location>
        <begin position="591"/>
        <end position="603"/>
    </location>
</feature>
<name>A0ABQ7G812_DUNSA</name>
<accession>A0ABQ7G812</accession>
<dbReference type="EMBL" id="MU070011">
    <property type="protein sequence ID" value="KAF5830742.1"/>
    <property type="molecule type" value="Genomic_DNA"/>
</dbReference>
<feature type="compositionally biased region" description="Low complexity" evidence="2">
    <location>
        <begin position="872"/>
        <end position="888"/>
    </location>
</feature>
<comment type="caution">
    <text evidence="3">The sequence shown here is derived from an EMBL/GenBank/DDBJ whole genome shotgun (WGS) entry which is preliminary data.</text>
</comment>
<gene>
    <name evidence="3" type="ORF">DUNSADRAFT_14103</name>
</gene>
<feature type="region of interest" description="Disordered" evidence="2">
    <location>
        <begin position="678"/>
        <end position="738"/>
    </location>
</feature>
<proteinExistence type="predicted"/>
<dbReference type="InterPro" id="IPR006553">
    <property type="entry name" value="Leu-rich_rpt_Cys-con_subtyp"/>
</dbReference>
<feature type="region of interest" description="Disordered" evidence="2">
    <location>
        <begin position="871"/>
        <end position="897"/>
    </location>
</feature>
<reference evidence="3" key="1">
    <citation type="submission" date="2017-08" db="EMBL/GenBank/DDBJ databases">
        <authorList>
            <person name="Polle J.E."/>
            <person name="Barry K."/>
            <person name="Cushman J."/>
            <person name="Schmutz J."/>
            <person name="Tran D."/>
            <person name="Hathwaick L.T."/>
            <person name="Yim W.C."/>
            <person name="Jenkins J."/>
            <person name="Mckie-Krisberg Z.M."/>
            <person name="Prochnik S."/>
            <person name="Lindquist E."/>
            <person name="Dockter R.B."/>
            <person name="Adam C."/>
            <person name="Molina H."/>
            <person name="Bunkerborg J."/>
            <person name="Jin E."/>
            <person name="Buchheim M."/>
            <person name="Magnuson J."/>
        </authorList>
    </citation>
    <scope>NUCLEOTIDE SEQUENCE</scope>
    <source>
        <strain evidence="3">CCAP 19/18</strain>
    </source>
</reference>
<keyword evidence="4" id="KW-1185">Reference proteome</keyword>
<protein>
    <submittedName>
        <fullName evidence="3">Uncharacterized protein</fullName>
    </submittedName>
</protein>
<dbReference type="PANTHER" id="PTHR12904:SF23">
    <property type="entry name" value="PROTEIN ZER-1 HOMOLOG"/>
    <property type="match status" value="1"/>
</dbReference>